<evidence type="ECO:0000313" key="10">
    <source>
        <dbReference type="Proteomes" id="UP001378960"/>
    </source>
</evidence>
<keyword evidence="5" id="KW-0234">DNA repair</keyword>
<comment type="subcellular location">
    <subcellularLocation>
        <location evidence="1">Nucleus</location>
    </subcellularLocation>
</comment>
<keyword evidence="10" id="KW-1185">Reference proteome</keyword>
<keyword evidence="6" id="KW-0539">Nucleus</keyword>
<dbReference type="GO" id="GO:0003697">
    <property type="term" value="F:single-stranded DNA binding"/>
    <property type="evidence" value="ECO:0007669"/>
    <property type="project" value="TreeGrafter"/>
</dbReference>
<dbReference type="PANTHER" id="PTHR12749:SF0">
    <property type="entry name" value="DNA EXCISION REPAIR PROTEIN ERCC-1"/>
    <property type="match status" value="1"/>
</dbReference>
<dbReference type="SUPFAM" id="SSF47781">
    <property type="entry name" value="RuvA domain 2-like"/>
    <property type="match status" value="1"/>
</dbReference>
<evidence type="ECO:0000256" key="7">
    <source>
        <dbReference type="SAM" id="MobiDB-lite"/>
    </source>
</evidence>
<feature type="region of interest" description="Disordered" evidence="7">
    <location>
        <begin position="27"/>
        <end position="63"/>
    </location>
</feature>
<dbReference type="GO" id="GO:0006302">
    <property type="term" value="P:double-strand break repair"/>
    <property type="evidence" value="ECO:0007669"/>
    <property type="project" value="UniProtKB-ARBA"/>
</dbReference>
<dbReference type="Proteomes" id="UP001378960">
    <property type="component" value="Unassembled WGS sequence"/>
</dbReference>
<dbReference type="GO" id="GO:0000110">
    <property type="term" value="C:nucleotide-excision repair factor 1 complex"/>
    <property type="evidence" value="ECO:0007669"/>
    <property type="project" value="TreeGrafter"/>
</dbReference>
<dbReference type="InterPro" id="IPR047260">
    <property type="entry name" value="ERCC1-like_central_dom"/>
</dbReference>
<dbReference type="Gene3D" id="1.10.150.20">
    <property type="entry name" value="5' to 3' exonuclease, C-terminal subdomain"/>
    <property type="match status" value="1"/>
</dbReference>
<dbReference type="AlphaFoldDB" id="A0AAV5RBK1"/>
<dbReference type="GO" id="GO:0006312">
    <property type="term" value="P:mitotic recombination"/>
    <property type="evidence" value="ECO:0007669"/>
    <property type="project" value="TreeGrafter"/>
</dbReference>
<feature type="domain" description="ERCC1-like central" evidence="8">
    <location>
        <begin position="87"/>
        <end position="199"/>
    </location>
</feature>
<organism evidence="9 10">
    <name type="scientific">Pichia kluyveri</name>
    <name type="common">Yeast</name>
    <dbReference type="NCBI Taxonomy" id="36015"/>
    <lineage>
        <taxon>Eukaryota</taxon>
        <taxon>Fungi</taxon>
        <taxon>Dikarya</taxon>
        <taxon>Ascomycota</taxon>
        <taxon>Saccharomycotina</taxon>
        <taxon>Pichiomycetes</taxon>
        <taxon>Pichiales</taxon>
        <taxon>Pichiaceae</taxon>
        <taxon>Pichia</taxon>
    </lineage>
</organism>
<comment type="caution">
    <text evidence="9">The sequence shown here is derived from an EMBL/GenBank/DDBJ whole genome shotgun (WGS) entry which is preliminary data.</text>
</comment>
<dbReference type="SUPFAM" id="SSF52980">
    <property type="entry name" value="Restriction endonuclease-like"/>
    <property type="match status" value="1"/>
</dbReference>
<dbReference type="Pfam" id="PF03834">
    <property type="entry name" value="Rad10"/>
    <property type="match status" value="1"/>
</dbReference>
<comment type="similarity">
    <text evidence="2">Belongs to the ERCC1/RAD10/SWI10 family.</text>
</comment>
<keyword evidence="3" id="KW-0227">DNA damage</keyword>
<dbReference type="PANTHER" id="PTHR12749">
    <property type="entry name" value="EXCISION REPAIR CROSS-COMPLEMENTING 1 ERCC1"/>
    <property type="match status" value="1"/>
</dbReference>
<dbReference type="InterPro" id="IPR010994">
    <property type="entry name" value="RuvA_2-like"/>
</dbReference>
<dbReference type="CDD" id="cd22325">
    <property type="entry name" value="ERCC1_C-like"/>
    <property type="match status" value="1"/>
</dbReference>
<evidence type="ECO:0000256" key="3">
    <source>
        <dbReference type="ARBA" id="ARBA00022763"/>
    </source>
</evidence>
<evidence type="ECO:0000256" key="1">
    <source>
        <dbReference type="ARBA" id="ARBA00004123"/>
    </source>
</evidence>
<evidence type="ECO:0000256" key="4">
    <source>
        <dbReference type="ARBA" id="ARBA00023125"/>
    </source>
</evidence>
<dbReference type="EMBL" id="BTGB01000009">
    <property type="protein sequence ID" value="GMM48572.1"/>
    <property type="molecule type" value="Genomic_DNA"/>
</dbReference>
<evidence type="ECO:0000256" key="5">
    <source>
        <dbReference type="ARBA" id="ARBA00023204"/>
    </source>
</evidence>
<dbReference type="InterPro" id="IPR011335">
    <property type="entry name" value="Restrct_endonuc-II-like"/>
</dbReference>
<evidence type="ECO:0000313" key="9">
    <source>
        <dbReference type="EMBL" id="GMM48572.1"/>
    </source>
</evidence>
<dbReference type="NCBIfam" id="TIGR00597">
    <property type="entry name" value="rad10"/>
    <property type="match status" value="1"/>
</dbReference>
<gene>
    <name evidence="9" type="ORF">DAPK24_051700</name>
</gene>
<dbReference type="InterPro" id="IPR004579">
    <property type="entry name" value="ERCC1/RAD10/SWI10"/>
</dbReference>
<dbReference type="GO" id="GO:0070914">
    <property type="term" value="P:UV-damage excision repair"/>
    <property type="evidence" value="ECO:0007669"/>
    <property type="project" value="TreeGrafter"/>
</dbReference>
<sequence length="292" mass="33080">MSNEDKEAPSQSFTAILARMRAEAGVEVVQPQKPETEKRVLPPRALPAKVQRPEESKVTKPPIIVPSRPLVPKTYTKPINKQTFTQIQVSRSQTGNPVLEHISYEMNSKIKDVDYVISSKCVALFLSLKYHKLHPEYVERRFQKITYNLPDTLRVLLVYVDVEDFHDAIRELNKLCLTSEMTLLLGWSNEECATHLLNLKHVQGDASQAIIRGKRVSDDEIIGQHGKFLERLVECVSGVRGVSSRDAQKLMAQYKTFKNIVSLEGSQLQQVEGLGESKVNRLLNAFNKPFNS</sequence>
<accession>A0AAV5RBK1</accession>
<reference evidence="9 10" key="1">
    <citation type="journal article" date="2023" name="Elife">
        <title>Identification of key yeast species and microbe-microbe interactions impacting larval growth of Drosophila in the wild.</title>
        <authorList>
            <person name="Mure A."/>
            <person name="Sugiura Y."/>
            <person name="Maeda R."/>
            <person name="Honda K."/>
            <person name="Sakurai N."/>
            <person name="Takahashi Y."/>
            <person name="Watada M."/>
            <person name="Katoh T."/>
            <person name="Gotoh A."/>
            <person name="Gotoh Y."/>
            <person name="Taniguchi I."/>
            <person name="Nakamura K."/>
            <person name="Hayashi T."/>
            <person name="Katayama T."/>
            <person name="Uemura T."/>
            <person name="Hattori Y."/>
        </authorList>
    </citation>
    <scope>NUCLEOTIDE SEQUENCE [LARGE SCALE GENOMIC DNA]</scope>
    <source>
        <strain evidence="9 10">PK-24</strain>
    </source>
</reference>
<dbReference type="Gene3D" id="3.40.50.10130">
    <property type="match status" value="1"/>
</dbReference>
<proteinExistence type="inferred from homology"/>
<name>A0AAV5RBK1_PICKL</name>
<evidence type="ECO:0000259" key="8">
    <source>
        <dbReference type="Pfam" id="PF03834"/>
    </source>
</evidence>
<keyword evidence="4" id="KW-0238">DNA-binding</keyword>
<evidence type="ECO:0000256" key="2">
    <source>
        <dbReference type="ARBA" id="ARBA00008283"/>
    </source>
</evidence>
<dbReference type="GO" id="GO:0003684">
    <property type="term" value="F:damaged DNA binding"/>
    <property type="evidence" value="ECO:0007669"/>
    <property type="project" value="InterPro"/>
</dbReference>
<evidence type="ECO:0000256" key="6">
    <source>
        <dbReference type="ARBA" id="ARBA00023242"/>
    </source>
</evidence>
<dbReference type="GO" id="GO:0070522">
    <property type="term" value="C:ERCC4-ERCC1 complex"/>
    <property type="evidence" value="ECO:0007669"/>
    <property type="project" value="TreeGrafter"/>
</dbReference>
<protein>
    <submittedName>
        <fullName evidence="9">DNA repair protein</fullName>
    </submittedName>
</protein>